<name>A0A5N5G3M2_9ROSA</name>
<accession>A0A5N5G3M2</accession>
<keyword evidence="2" id="KW-0677">Repeat</keyword>
<evidence type="ECO:0000313" key="5">
    <source>
        <dbReference type="Proteomes" id="UP000327157"/>
    </source>
</evidence>
<sequence>MHSFICSQISMRMTDRSYFRLMSFDVDYFNNIPKQLKTLEVYYALLNGFAHAKLVEKAGDVMQKMRDLGFSRTPLSYNILLDLYYQMETLTNSMF</sequence>
<dbReference type="GO" id="GO:0005739">
    <property type="term" value="C:mitochondrion"/>
    <property type="evidence" value="ECO:0007669"/>
    <property type="project" value="TreeGrafter"/>
</dbReference>
<dbReference type="Proteomes" id="UP000327157">
    <property type="component" value="Chromosome 14"/>
</dbReference>
<dbReference type="PROSITE" id="PS51375">
    <property type="entry name" value="PPR"/>
    <property type="match status" value="1"/>
</dbReference>
<keyword evidence="5" id="KW-1185">Reference proteome</keyword>
<comment type="caution">
    <text evidence="4">The sequence shown here is derived from an EMBL/GenBank/DDBJ whole genome shotgun (WGS) entry which is preliminary data.</text>
</comment>
<dbReference type="Pfam" id="PF01535">
    <property type="entry name" value="PPR"/>
    <property type="match status" value="1"/>
</dbReference>
<dbReference type="PANTHER" id="PTHR45717:SF28">
    <property type="entry name" value="PENTACOTRIPEPTIDE-REPEAT REGION OF PRORP DOMAIN-CONTAINING PROTEIN"/>
    <property type="match status" value="1"/>
</dbReference>
<dbReference type="NCBIfam" id="TIGR00756">
    <property type="entry name" value="PPR"/>
    <property type="match status" value="1"/>
</dbReference>
<feature type="repeat" description="PPR" evidence="3">
    <location>
        <begin position="38"/>
        <end position="72"/>
    </location>
</feature>
<dbReference type="PANTHER" id="PTHR45717">
    <property type="entry name" value="OS12G0527900 PROTEIN"/>
    <property type="match status" value="1"/>
</dbReference>
<gene>
    <name evidence="4" type="ORF">D8674_011190</name>
</gene>
<dbReference type="OrthoDB" id="10580795at2759"/>
<comment type="similarity">
    <text evidence="1">Belongs to the PPR family. P subfamily.</text>
</comment>
<dbReference type="InterPro" id="IPR011990">
    <property type="entry name" value="TPR-like_helical_dom_sf"/>
</dbReference>
<evidence type="ECO:0000256" key="1">
    <source>
        <dbReference type="ARBA" id="ARBA00007626"/>
    </source>
</evidence>
<evidence type="ECO:0000256" key="2">
    <source>
        <dbReference type="ARBA" id="ARBA00022737"/>
    </source>
</evidence>
<dbReference type="EMBL" id="SMOL01000553">
    <property type="protein sequence ID" value="KAB2608022.1"/>
    <property type="molecule type" value="Genomic_DNA"/>
</dbReference>
<reference evidence="4 5" key="1">
    <citation type="submission" date="2019-09" db="EMBL/GenBank/DDBJ databases">
        <authorList>
            <person name="Ou C."/>
        </authorList>
    </citation>
    <scope>NUCLEOTIDE SEQUENCE [LARGE SCALE GENOMIC DNA]</scope>
    <source>
        <strain evidence="4">S2</strain>
        <tissue evidence="4">Leaf</tissue>
    </source>
</reference>
<evidence type="ECO:0000313" key="4">
    <source>
        <dbReference type="EMBL" id="KAB2608022.1"/>
    </source>
</evidence>
<dbReference type="GO" id="GO:0003729">
    <property type="term" value="F:mRNA binding"/>
    <property type="evidence" value="ECO:0007669"/>
    <property type="project" value="UniProtKB-ARBA"/>
</dbReference>
<organism evidence="4 5">
    <name type="scientific">Pyrus ussuriensis x Pyrus communis</name>
    <dbReference type="NCBI Taxonomy" id="2448454"/>
    <lineage>
        <taxon>Eukaryota</taxon>
        <taxon>Viridiplantae</taxon>
        <taxon>Streptophyta</taxon>
        <taxon>Embryophyta</taxon>
        <taxon>Tracheophyta</taxon>
        <taxon>Spermatophyta</taxon>
        <taxon>Magnoliopsida</taxon>
        <taxon>eudicotyledons</taxon>
        <taxon>Gunneridae</taxon>
        <taxon>Pentapetalae</taxon>
        <taxon>rosids</taxon>
        <taxon>fabids</taxon>
        <taxon>Rosales</taxon>
        <taxon>Rosaceae</taxon>
        <taxon>Amygdaloideae</taxon>
        <taxon>Maleae</taxon>
        <taxon>Pyrus</taxon>
    </lineage>
</organism>
<reference evidence="4 5" key="3">
    <citation type="submission" date="2019-11" db="EMBL/GenBank/DDBJ databases">
        <title>A de novo genome assembly of a pear dwarfing rootstock.</title>
        <authorList>
            <person name="Wang F."/>
            <person name="Wang J."/>
            <person name="Li S."/>
            <person name="Zhang Y."/>
            <person name="Fang M."/>
            <person name="Ma L."/>
            <person name="Zhao Y."/>
            <person name="Jiang S."/>
        </authorList>
    </citation>
    <scope>NUCLEOTIDE SEQUENCE [LARGE SCALE GENOMIC DNA]</scope>
    <source>
        <strain evidence="4">S2</strain>
        <tissue evidence="4">Leaf</tissue>
    </source>
</reference>
<dbReference type="AlphaFoldDB" id="A0A5N5G3M2"/>
<reference evidence="5" key="2">
    <citation type="submission" date="2019-10" db="EMBL/GenBank/DDBJ databases">
        <title>A de novo genome assembly of a pear dwarfing rootstock.</title>
        <authorList>
            <person name="Wang F."/>
            <person name="Wang J."/>
            <person name="Li S."/>
            <person name="Zhang Y."/>
            <person name="Fang M."/>
            <person name="Ma L."/>
            <person name="Zhao Y."/>
            <person name="Jiang S."/>
        </authorList>
    </citation>
    <scope>NUCLEOTIDE SEQUENCE [LARGE SCALE GENOMIC DNA]</scope>
</reference>
<dbReference type="InterPro" id="IPR002885">
    <property type="entry name" value="PPR_rpt"/>
</dbReference>
<proteinExistence type="inferred from homology"/>
<evidence type="ECO:0000256" key="3">
    <source>
        <dbReference type="PROSITE-ProRule" id="PRU00708"/>
    </source>
</evidence>
<dbReference type="Gene3D" id="1.25.40.10">
    <property type="entry name" value="Tetratricopeptide repeat domain"/>
    <property type="match status" value="1"/>
</dbReference>
<protein>
    <submittedName>
        <fullName evidence="4">Pentatricopeptide repeat-containing protein</fullName>
    </submittedName>
</protein>